<reference evidence="1 2" key="1">
    <citation type="journal article" date="2019" name="Sci. Rep.">
        <title>Comparative genomics of chytrid fungi reveal insights into the obligate biotrophic and pathogenic lifestyle of Synchytrium endobioticum.</title>
        <authorList>
            <person name="van de Vossenberg B.T.L.H."/>
            <person name="Warris S."/>
            <person name="Nguyen H.D.T."/>
            <person name="van Gent-Pelzer M.P.E."/>
            <person name="Joly D.L."/>
            <person name="van de Geest H.C."/>
            <person name="Bonants P.J.M."/>
            <person name="Smith D.S."/>
            <person name="Levesque C.A."/>
            <person name="van der Lee T.A.J."/>
        </authorList>
    </citation>
    <scope>NUCLEOTIDE SEQUENCE [LARGE SCALE GENOMIC DNA]</scope>
    <source>
        <strain evidence="1 2">MB42</strain>
    </source>
</reference>
<keyword evidence="2" id="KW-1185">Reference proteome</keyword>
<evidence type="ECO:0000313" key="1">
    <source>
        <dbReference type="EMBL" id="TPX52962.1"/>
    </source>
</evidence>
<dbReference type="Proteomes" id="UP000317494">
    <property type="component" value="Unassembled WGS sequence"/>
</dbReference>
<sequence length="177" mass="20472">MILTSGKDAWSRTKMVHSITVCIAAVVIFFTSIQAAPVKDSATVPRMLFRLRSLKTKVRLDRAEQEDLAFVQALVIKKNPVLSIYGKIDEIVSQPLHGFCPQKSKELSEKPNVNSMSRDQMKLARLYNSYVFERLKSLFQKLRDQDIKQNHNDAALRQGLRYCRDILEKHYNLLEIY</sequence>
<organism evidence="1 2">
    <name type="scientific">Synchytrium endobioticum</name>
    <dbReference type="NCBI Taxonomy" id="286115"/>
    <lineage>
        <taxon>Eukaryota</taxon>
        <taxon>Fungi</taxon>
        <taxon>Fungi incertae sedis</taxon>
        <taxon>Chytridiomycota</taxon>
        <taxon>Chytridiomycota incertae sedis</taxon>
        <taxon>Chytridiomycetes</taxon>
        <taxon>Synchytriales</taxon>
        <taxon>Synchytriaceae</taxon>
        <taxon>Synchytrium</taxon>
    </lineage>
</organism>
<comment type="caution">
    <text evidence="1">The sequence shown here is derived from an EMBL/GenBank/DDBJ whole genome shotgun (WGS) entry which is preliminary data.</text>
</comment>
<feature type="non-terminal residue" evidence="1">
    <location>
        <position position="177"/>
    </location>
</feature>
<dbReference type="VEuPathDB" id="FungiDB:SeMB42_g01074"/>
<gene>
    <name evidence="1" type="ORF">SeMB42_g01074</name>
</gene>
<dbReference type="EMBL" id="QEAN01000025">
    <property type="protein sequence ID" value="TPX52962.1"/>
    <property type="molecule type" value="Genomic_DNA"/>
</dbReference>
<proteinExistence type="predicted"/>
<evidence type="ECO:0000313" key="2">
    <source>
        <dbReference type="Proteomes" id="UP000317494"/>
    </source>
</evidence>
<accession>A0A507DMR6</accession>
<dbReference type="AlphaFoldDB" id="A0A507DMR6"/>
<protein>
    <submittedName>
        <fullName evidence="1">Uncharacterized protein</fullName>
    </submittedName>
</protein>
<name>A0A507DMR6_9FUNG</name>